<dbReference type="AlphaFoldDB" id="A0A1D8AZU0"/>
<keyword evidence="6 12" id="KW-0133">Cell shape</keyword>
<comment type="similarity">
    <text evidence="2 12">Belongs to the glycosyltransferase 4 family. MraY subfamily.</text>
</comment>
<evidence type="ECO:0000256" key="1">
    <source>
        <dbReference type="ARBA" id="ARBA00004141"/>
    </source>
</evidence>
<evidence type="ECO:0000256" key="14">
    <source>
        <dbReference type="PIRSR" id="PIRSR600715-1"/>
    </source>
</evidence>
<protein>
    <recommendedName>
        <fullName evidence="12 13">Phospho-N-acetylmuramoyl-pentapeptide-transferase</fullName>
        <ecNumber evidence="12 13">2.7.8.13</ecNumber>
    </recommendedName>
    <alternativeName>
        <fullName evidence="12">UDP-MurNAc-pentapeptide phosphotransferase</fullName>
    </alternativeName>
</protein>
<evidence type="ECO:0000256" key="13">
    <source>
        <dbReference type="NCBIfam" id="TIGR00445"/>
    </source>
</evidence>
<dbReference type="PROSITE" id="PS01348">
    <property type="entry name" value="MRAY_2"/>
    <property type="match status" value="1"/>
</dbReference>
<evidence type="ECO:0000256" key="3">
    <source>
        <dbReference type="ARBA" id="ARBA00022618"/>
    </source>
</evidence>
<dbReference type="Proteomes" id="UP000095228">
    <property type="component" value="Chromosome"/>
</dbReference>
<keyword evidence="3 12" id="KW-0132">Cell division</keyword>
<reference evidence="15 16" key="1">
    <citation type="submission" date="2016-06" db="EMBL/GenBank/DDBJ databases">
        <title>Three novel species with peptidoglycan cell walls form the new genus Lacunisphaera gen. nov. in the family Opitutaceae of the verrucomicrobial subdivision 4.</title>
        <authorList>
            <person name="Rast P."/>
            <person name="Gloeckner I."/>
            <person name="Jogler M."/>
            <person name="Boedeker C."/>
            <person name="Jeske O."/>
            <person name="Wiegand S."/>
            <person name="Reinhardt R."/>
            <person name="Schumann P."/>
            <person name="Rohde M."/>
            <person name="Spring S."/>
            <person name="Gloeckner F.O."/>
            <person name="Jogler C."/>
        </authorList>
    </citation>
    <scope>NUCLEOTIDE SEQUENCE [LARGE SCALE GENOMIC DNA]</scope>
    <source>
        <strain evidence="15 16">IG16b</strain>
    </source>
</reference>
<dbReference type="GO" id="GO:0051301">
    <property type="term" value="P:cell division"/>
    <property type="evidence" value="ECO:0007669"/>
    <property type="project" value="UniProtKB-KW"/>
</dbReference>
<keyword evidence="7 12" id="KW-0573">Peptidoglycan synthesis</keyword>
<accession>A0A1D8AZU0</accession>
<keyword evidence="10 12" id="KW-0131">Cell cycle</keyword>
<name>A0A1D8AZU0_9BACT</name>
<feature type="transmembrane region" description="Helical" evidence="12">
    <location>
        <begin position="20"/>
        <end position="44"/>
    </location>
</feature>
<dbReference type="InterPro" id="IPR003524">
    <property type="entry name" value="PNAcMuramoyl-5peptid_Trfase"/>
</dbReference>
<evidence type="ECO:0000256" key="5">
    <source>
        <dbReference type="ARBA" id="ARBA00022692"/>
    </source>
</evidence>
<dbReference type="GO" id="GO:0008360">
    <property type="term" value="P:regulation of cell shape"/>
    <property type="evidence" value="ECO:0007669"/>
    <property type="project" value="UniProtKB-KW"/>
</dbReference>
<proteinExistence type="inferred from homology"/>
<keyword evidence="4 12" id="KW-0808">Transferase</keyword>
<evidence type="ECO:0000256" key="4">
    <source>
        <dbReference type="ARBA" id="ARBA00022679"/>
    </source>
</evidence>
<dbReference type="PROSITE" id="PS01347">
    <property type="entry name" value="MRAY_1"/>
    <property type="match status" value="1"/>
</dbReference>
<evidence type="ECO:0000256" key="2">
    <source>
        <dbReference type="ARBA" id="ARBA00005583"/>
    </source>
</evidence>
<dbReference type="PANTHER" id="PTHR22926">
    <property type="entry name" value="PHOSPHO-N-ACETYLMURAMOYL-PENTAPEPTIDE-TRANSFERASE"/>
    <property type="match status" value="1"/>
</dbReference>
<dbReference type="EMBL" id="CP016094">
    <property type="protein sequence ID" value="AOS46412.1"/>
    <property type="molecule type" value="Genomic_DNA"/>
</dbReference>
<feature type="transmembrane region" description="Helical" evidence="12">
    <location>
        <begin position="172"/>
        <end position="192"/>
    </location>
</feature>
<comment type="cofactor">
    <cofactor evidence="12 14">
        <name>Mg(2+)</name>
        <dbReference type="ChEBI" id="CHEBI:18420"/>
    </cofactor>
</comment>
<sequence length="371" mass="41160">MLSYLSQYHDFFGPLRLLQYITVRSVGAAITALLIGFVIGPMLIRRFRELKFGHGYIDERTGALGATYFDKKHTPTMGGLIIFLSVFFSAVLWAAPNVWTVVALFVYTALTVPGWRDDYLKVVHKNKDGIRSWEKIAWQTGATVIALGILLWHPQSAGKIRELWLPFFKTAVVGYMPWWMLLVLIYLWIVGFSNAINLTDGLDGLATGCTITVALVLGIMAYAAGNSVISQYLLISYVPGTGELTVVCAALIGACMAFLWYNSHPAEVFMGDTGSLALGGLIGVMAFMIHQPFTLVIIGGVFVLEALSVIFQVGWFKFTKRRTGTGQRLFLMAPIHHHFQKKGWPETKVVLRFWVLSLGFALAGLATLKLR</sequence>
<keyword evidence="5 12" id="KW-0812">Transmembrane</keyword>
<evidence type="ECO:0000256" key="6">
    <source>
        <dbReference type="ARBA" id="ARBA00022960"/>
    </source>
</evidence>
<evidence type="ECO:0000256" key="8">
    <source>
        <dbReference type="ARBA" id="ARBA00022989"/>
    </source>
</evidence>
<dbReference type="InterPro" id="IPR000715">
    <property type="entry name" value="Glycosyl_transferase_4"/>
</dbReference>
<dbReference type="GO" id="GO:0009252">
    <property type="term" value="P:peptidoglycan biosynthetic process"/>
    <property type="evidence" value="ECO:0007669"/>
    <property type="project" value="UniProtKB-UniRule"/>
</dbReference>
<dbReference type="CDD" id="cd06852">
    <property type="entry name" value="GT_MraY"/>
    <property type="match status" value="1"/>
</dbReference>
<dbReference type="PATRIC" id="fig|1838286.3.peg.3551"/>
<dbReference type="OrthoDB" id="9805475at2"/>
<dbReference type="UniPathway" id="UPA00219"/>
<feature type="binding site" evidence="14">
    <location>
        <position position="272"/>
    </location>
    <ligand>
        <name>Mg(2+)</name>
        <dbReference type="ChEBI" id="CHEBI:18420"/>
    </ligand>
</feature>
<feature type="transmembrane region" description="Helical" evidence="12">
    <location>
        <begin position="204"/>
        <end position="224"/>
    </location>
</feature>
<dbReference type="Pfam" id="PF00953">
    <property type="entry name" value="Glycos_transf_4"/>
    <property type="match status" value="1"/>
</dbReference>
<keyword evidence="12 14" id="KW-0460">Magnesium</keyword>
<dbReference type="GO" id="GO:0071555">
    <property type="term" value="P:cell wall organization"/>
    <property type="evidence" value="ECO:0007669"/>
    <property type="project" value="UniProtKB-KW"/>
</dbReference>
<feature type="transmembrane region" description="Helical" evidence="12">
    <location>
        <begin position="244"/>
        <end position="261"/>
    </location>
</feature>
<dbReference type="GO" id="GO:0051992">
    <property type="term" value="F:UDP-N-acetylmuramoyl-L-alanyl-D-glutamyl-meso-2,6-diaminopimelyl-D-alanyl-D-alanine:undecaprenyl-phosphate transferase activity"/>
    <property type="evidence" value="ECO:0007669"/>
    <property type="project" value="RHEA"/>
</dbReference>
<gene>
    <name evidence="12 15" type="primary">mraY</name>
    <name evidence="15" type="ORF">Verru16b_03518</name>
</gene>
<evidence type="ECO:0000256" key="11">
    <source>
        <dbReference type="ARBA" id="ARBA00023316"/>
    </source>
</evidence>
<feature type="transmembrane region" description="Helical" evidence="12">
    <location>
        <begin position="295"/>
        <end position="318"/>
    </location>
</feature>
<feature type="transmembrane region" description="Helical" evidence="12">
    <location>
        <begin position="136"/>
        <end position="152"/>
    </location>
</feature>
<organism evidence="15 16">
    <name type="scientific">Lacunisphaera limnophila</name>
    <dbReference type="NCBI Taxonomy" id="1838286"/>
    <lineage>
        <taxon>Bacteria</taxon>
        <taxon>Pseudomonadati</taxon>
        <taxon>Verrucomicrobiota</taxon>
        <taxon>Opitutia</taxon>
        <taxon>Opitutales</taxon>
        <taxon>Opitutaceae</taxon>
        <taxon>Lacunisphaera</taxon>
    </lineage>
</organism>
<keyword evidence="8 12" id="KW-1133">Transmembrane helix</keyword>
<dbReference type="RefSeq" id="WP_069963465.1">
    <property type="nucleotide sequence ID" value="NZ_CP016094.1"/>
</dbReference>
<dbReference type="KEGG" id="obg:Verru16b_03518"/>
<dbReference type="GO" id="GO:0046872">
    <property type="term" value="F:metal ion binding"/>
    <property type="evidence" value="ECO:0007669"/>
    <property type="project" value="UniProtKB-KW"/>
</dbReference>
<dbReference type="GO" id="GO:0005886">
    <property type="term" value="C:plasma membrane"/>
    <property type="evidence" value="ECO:0007669"/>
    <property type="project" value="UniProtKB-SubCell"/>
</dbReference>
<keyword evidence="12 14" id="KW-0479">Metal-binding</keyword>
<feature type="transmembrane region" description="Helical" evidence="12">
    <location>
        <begin position="268"/>
        <end position="289"/>
    </location>
</feature>
<dbReference type="NCBIfam" id="TIGR00445">
    <property type="entry name" value="mraY"/>
    <property type="match status" value="1"/>
</dbReference>
<evidence type="ECO:0000256" key="12">
    <source>
        <dbReference type="HAMAP-Rule" id="MF_00038"/>
    </source>
</evidence>
<dbReference type="InterPro" id="IPR018480">
    <property type="entry name" value="PNAcMuramoyl-5peptid_Trfase_CS"/>
</dbReference>
<feature type="binding site" evidence="14">
    <location>
        <position position="197"/>
    </location>
    <ligand>
        <name>Mg(2+)</name>
        <dbReference type="ChEBI" id="CHEBI:18420"/>
    </ligand>
</feature>
<dbReference type="HAMAP" id="MF_00038">
    <property type="entry name" value="MraY"/>
    <property type="match status" value="1"/>
</dbReference>
<comment type="catalytic activity">
    <reaction evidence="12">
        <text>UDP-N-acetyl-alpha-D-muramoyl-L-alanyl-gamma-D-glutamyl-meso-2,6-diaminopimeloyl-D-alanyl-D-alanine + di-trans,octa-cis-undecaprenyl phosphate = di-trans,octa-cis-undecaprenyl diphospho-N-acetyl-alpha-D-muramoyl-L-alanyl-D-glutamyl-meso-2,6-diaminopimeloyl-D-alanyl-D-alanine + UMP</text>
        <dbReference type="Rhea" id="RHEA:28386"/>
        <dbReference type="ChEBI" id="CHEBI:57865"/>
        <dbReference type="ChEBI" id="CHEBI:60392"/>
        <dbReference type="ChEBI" id="CHEBI:61386"/>
        <dbReference type="ChEBI" id="CHEBI:61387"/>
        <dbReference type="EC" id="2.7.8.13"/>
    </reaction>
</comment>
<keyword evidence="9 12" id="KW-0472">Membrane</keyword>
<evidence type="ECO:0000313" key="15">
    <source>
        <dbReference type="EMBL" id="AOS46412.1"/>
    </source>
</evidence>
<evidence type="ECO:0000256" key="10">
    <source>
        <dbReference type="ARBA" id="ARBA00023306"/>
    </source>
</evidence>
<evidence type="ECO:0000256" key="7">
    <source>
        <dbReference type="ARBA" id="ARBA00022984"/>
    </source>
</evidence>
<comment type="pathway">
    <text evidence="12">Cell wall biogenesis; peptidoglycan biosynthesis.</text>
</comment>
<feature type="transmembrane region" description="Helical" evidence="12">
    <location>
        <begin position="74"/>
        <end position="92"/>
    </location>
</feature>
<keyword evidence="11 12" id="KW-0961">Cell wall biogenesis/degradation</keyword>
<keyword evidence="16" id="KW-1185">Reference proteome</keyword>
<comment type="subcellular location">
    <subcellularLocation>
        <location evidence="12">Cell membrane</location>
        <topology evidence="12">Multi-pass membrane protein</topology>
    </subcellularLocation>
    <subcellularLocation>
        <location evidence="1">Membrane</location>
        <topology evidence="1">Multi-pass membrane protein</topology>
    </subcellularLocation>
</comment>
<evidence type="ECO:0000256" key="9">
    <source>
        <dbReference type="ARBA" id="ARBA00023136"/>
    </source>
</evidence>
<dbReference type="GO" id="GO:0008963">
    <property type="term" value="F:phospho-N-acetylmuramoyl-pentapeptide-transferase activity"/>
    <property type="evidence" value="ECO:0007669"/>
    <property type="project" value="UniProtKB-UniRule"/>
</dbReference>
<comment type="function">
    <text evidence="12">Catalyzes the initial step of the lipid cycle reactions in the biosynthesis of the cell wall peptidoglycan: transfers peptidoglycan precursor phospho-MurNAc-pentapeptide from UDP-MurNAc-pentapeptide onto the lipid carrier undecaprenyl phosphate, yielding undecaprenyl-pyrophosphoryl-MurNAc-pentapeptide, known as lipid I.</text>
</comment>
<dbReference type="PANTHER" id="PTHR22926:SF5">
    <property type="entry name" value="PHOSPHO-N-ACETYLMURAMOYL-PENTAPEPTIDE-TRANSFERASE HOMOLOG"/>
    <property type="match status" value="1"/>
</dbReference>
<feature type="transmembrane region" description="Helical" evidence="12">
    <location>
        <begin position="98"/>
        <end position="115"/>
    </location>
</feature>
<evidence type="ECO:0000313" key="16">
    <source>
        <dbReference type="Proteomes" id="UP000095228"/>
    </source>
</evidence>
<dbReference type="STRING" id="1838286.Verru16b_03518"/>
<keyword evidence="12" id="KW-1003">Cell membrane</keyword>
<feature type="transmembrane region" description="Helical" evidence="12">
    <location>
        <begin position="349"/>
        <end position="368"/>
    </location>
</feature>
<dbReference type="EC" id="2.7.8.13" evidence="12 13"/>